<dbReference type="RefSeq" id="WP_067090834.1">
    <property type="nucleotide sequence ID" value="NZ_LWMV01000162.1"/>
</dbReference>
<proteinExistence type="predicted"/>
<dbReference type="STRING" id="49547.MBCUR_09320"/>
<dbReference type="InterPro" id="IPR003607">
    <property type="entry name" value="HD/PDEase_dom"/>
</dbReference>
<dbReference type="GO" id="GO:0008832">
    <property type="term" value="F:dGTPase activity"/>
    <property type="evidence" value="ECO:0007669"/>
    <property type="project" value="TreeGrafter"/>
</dbReference>
<reference evidence="2 3" key="1">
    <citation type="submission" date="2016-04" db="EMBL/GenBank/DDBJ databases">
        <title>Genome sequence of Methanobrevibacter curvatus DSM 11111.</title>
        <authorList>
            <person name="Poehlein A."/>
            <person name="Seedorf H."/>
            <person name="Daniel R."/>
        </authorList>
    </citation>
    <scope>NUCLEOTIDE SEQUENCE [LARGE SCALE GENOMIC DNA]</scope>
    <source>
        <strain evidence="2 3">DSM 11111</strain>
    </source>
</reference>
<dbReference type="Proteomes" id="UP000077245">
    <property type="component" value="Unassembled WGS sequence"/>
</dbReference>
<dbReference type="CDD" id="cd00077">
    <property type="entry name" value="HDc"/>
    <property type="match status" value="1"/>
</dbReference>
<dbReference type="PANTHER" id="PTHR11373">
    <property type="entry name" value="DEOXYNUCLEOSIDE TRIPHOSPHATE TRIPHOSPHOHYDROLASE"/>
    <property type="match status" value="1"/>
</dbReference>
<dbReference type="PANTHER" id="PTHR11373:SF4">
    <property type="entry name" value="DEOXYNUCLEOSIDE TRIPHOSPHATE TRIPHOSPHOHYDROLASE SAMHD1"/>
    <property type="match status" value="1"/>
</dbReference>
<sequence length="407" mass="47186">MDNEKKFIRDSVHGNLQLNDLEIRILDSPEMQRIRRIKQLGLISLIYPGANHTRLEHSLGTTILGSKLAKHLELDKDDQELVRLAGLLHDIGHGPFSHASESVLKCQHEELTGKVIKTSQLNDIISENYNVNNIIDMINGRGRLGHLVSGELDVDRMDYLIRDSHYTGVAYGVIDVERIITNMKLEKTLLLNIKGIQAAEAALVARYYMYPSVYQHHTTQILNAMFRRALKLADLEGILDLKFAYTYDDTDIVSIFRNSTGYAKEIMKRLDNRNLLKRYKSTSISHYTHPQDIFKITKKELEKGEEEISEKYDLDKDYVFLNIAEYPEFNEMKTQVYDNEEIFLLSDLSTVVNGLKQAEFNYPEISLFIPEEYKHKIDRFKFEDYLTLPEIDKSKFNKSHTTQSILF</sequence>
<dbReference type="SUPFAM" id="SSF109604">
    <property type="entry name" value="HD-domain/PDEase-like"/>
    <property type="match status" value="1"/>
</dbReference>
<protein>
    <submittedName>
        <fullName evidence="2">Deoxyguanosinetriphosphate triphosphohydrolase-like protein</fullName>
    </submittedName>
</protein>
<accession>A0A162FGJ8</accession>
<dbReference type="InterPro" id="IPR050135">
    <property type="entry name" value="dGTPase-like"/>
</dbReference>
<dbReference type="GO" id="GO:0006203">
    <property type="term" value="P:dGTP catabolic process"/>
    <property type="evidence" value="ECO:0007669"/>
    <property type="project" value="TreeGrafter"/>
</dbReference>
<keyword evidence="3" id="KW-1185">Reference proteome</keyword>
<dbReference type="NCBIfam" id="TIGR00277">
    <property type="entry name" value="HDIG"/>
    <property type="match status" value="1"/>
</dbReference>
<dbReference type="OrthoDB" id="8895at2157"/>
<feature type="domain" description="HD" evidence="1">
    <location>
        <begin position="54"/>
        <end position="160"/>
    </location>
</feature>
<dbReference type="Pfam" id="PF01966">
    <property type="entry name" value="HD"/>
    <property type="match status" value="1"/>
</dbReference>
<evidence type="ECO:0000259" key="1">
    <source>
        <dbReference type="PROSITE" id="PS51831"/>
    </source>
</evidence>
<dbReference type="Gene3D" id="1.10.3210.10">
    <property type="entry name" value="Hypothetical protein af1432"/>
    <property type="match status" value="1"/>
</dbReference>
<comment type="caution">
    <text evidence="2">The sequence shown here is derived from an EMBL/GenBank/DDBJ whole genome shotgun (WGS) entry which is preliminary data.</text>
</comment>
<keyword evidence="2" id="KW-0378">Hydrolase</keyword>
<dbReference type="InterPro" id="IPR045509">
    <property type="entry name" value="HD_assoc_2"/>
</dbReference>
<dbReference type="PATRIC" id="fig|49547.3.peg.1001"/>
<dbReference type="InterPro" id="IPR006675">
    <property type="entry name" value="HDIG_dom"/>
</dbReference>
<dbReference type="AlphaFoldDB" id="A0A162FGJ8"/>
<dbReference type="PROSITE" id="PS51831">
    <property type="entry name" value="HD"/>
    <property type="match status" value="1"/>
</dbReference>
<gene>
    <name evidence="2" type="ORF">MBCUR_09320</name>
</gene>
<evidence type="ECO:0000313" key="2">
    <source>
        <dbReference type="EMBL" id="KZX12735.1"/>
    </source>
</evidence>
<dbReference type="EMBL" id="LWMV01000162">
    <property type="protein sequence ID" value="KZX12735.1"/>
    <property type="molecule type" value="Genomic_DNA"/>
</dbReference>
<name>A0A162FGJ8_9EURY</name>
<dbReference type="SMART" id="SM00471">
    <property type="entry name" value="HDc"/>
    <property type="match status" value="1"/>
</dbReference>
<dbReference type="InterPro" id="IPR006674">
    <property type="entry name" value="HD_domain"/>
</dbReference>
<organism evidence="2 3">
    <name type="scientific">Methanobrevibacter curvatus</name>
    <dbReference type="NCBI Taxonomy" id="49547"/>
    <lineage>
        <taxon>Archaea</taxon>
        <taxon>Methanobacteriati</taxon>
        <taxon>Methanobacteriota</taxon>
        <taxon>Methanomada group</taxon>
        <taxon>Methanobacteria</taxon>
        <taxon>Methanobacteriales</taxon>
        <taxon>Methanobacteriaceae</taxon>
        <taxon>Methanobrevibacter</taxon>
    </lineage>
</organism>
<evidence type="ECO:0000313" key="3">
    <source>
        <dbReference type="Proteomes" id="UP000077245"/>
    </source>
</evidence>
<dbReference type="Pfam" id="PF19276">
    <property type="entry name" value="HD_assoc_2"/>
    <property type="match status" value="1"/>
</dbReference>